<evidence type="ECO:0000313" key="3">
    <source>
        <dbReference type="Proteomes" id="UP000824223"/>
    </source>
</evidence>
<reference evidence="2" key="1">
    <citation type="journal article" date="2021" name="PeerJ">
        <title>Extensive microbial diversity within the chicken gut microbiome revealed by metagenomics and culture.</title>
        <authorList>
            <person name="Gilroy R."/>
            <person name="Ravi A."/>
            <person name="Getino M."/>
            <person name="Pursley I."/>
            <person name="Horton D.L."/>
            <person name="Alikhan N.F."/>
            <person name="Baker D."/>
            <person name="Gharbi K."/>
            <person name="Hall N."/>
            <person name="Watson M."/>
            <person name="Adriaenssens E.M."/>
            <person name="Foster-Nyarko E."/>
            <person name="Jarju S."/>
            <person name="Secka A."/>
            <person name="Antonio M."/>
            <person name="Oren A."/>
            <person name="Chaudhuri R.R."/>
            <person name="La Ragione R."/>
            <person name="Hildebrand F."/>
            <person name="Pallen M.J."/>
        </authorList>
    </citation>
    <scope>NUCLEOTIDE SEQUENCE</scope>
    <source>
        <strain evidence="2">ChiSjej2B20-11307</strain>
    </source>
</reference>
<dbReference type="Proteomes" id="UP000824223">
    <property type="component" value="Unassembled WGS sequence"/>
</dbReference>
<organism evidence="2 3">
    <name type="scientific">Candidatus Mediterraneibacter pullicola</name>
    <dbReference type="NCBI Taxonomy" id="2838682"/>
    <lineage>
        <taxon>Bacteria</taxon>
        <taxon>Bacillati</taxon>
        <taxon>Bacillota</taxon>
        <taxon>Clostridia</taxon>
        <taxon>Lachnospirales</taxon>
        <taxon>Lachnospiraceae</taxon>
        <taxon>Mediterraneibacter</taxon>
    </lineage>
</organism>
<dbReference type="AlphaFoldDB" id="A0A9D2H9B7"/>
<comment type="caution">
    <text evidence="2">The sequence shown here is derived from an EMBL/GenBank/DDBJ whole genome shotgun (WGS) entry which is preliminary data.</text>
</comment>
<feature type="transmembrane region" description="Helical" evidence="1">
    <location>
        <begin position="37"/>
        <end position="57"/>
    </location>
</feature>
<accession>A0A9D2H9B7</accession>
<feature type="transmembrane region" description="Helical" evidence="1">
    <location>
        <begin position="114"/>
        <end position="133"/>
    </location>
</feature>
<name>A0A9D2H9B7_9FIRM</name>
<keyword evidence="1" id="KW-0472">Membrane</keyword>
<reference evidence="2" key="2">
    <citation type="submission" date="2021-04" db="EMBL/GenBank/DDBJ databases">
        <authorList>
            <person name="Gilroy R."/>
        </authorList>
    </citation>
    <scope>NUCLEOTIDE SEQUENCE</scope>
    <source>
        <strain evidence="2">ChiSjej2B20-11307</strain>
    </source>
</reference>
<protein>
    <submittedName>
        <fullName evidence="2">Sigma-E processing peptidase SpoIIGA</fullName>
    </submittedName>
</protein>
<feature type="transmembrane region" description="Helical" evidence="1">
    <location>
        <begin position="63"/>
        <end position="81"/>
    </location>
</feature>
<keyword evidence="1" id="KW-1133">Transmembrane helix</keyword>
<dbReference type="GO" id="GO:0006508">
    <property type="term" value="P:proteolysis"/>
    <property type="evidence" value="ECO:0007669"/>
    <property type="project" value="InterPro"/>
</dbReference>
<keyword evidence="1" id="KW-0812">Transmembrane</keyword>
<dbReference type="Pfam" id="PF03419">
    <property type="entry name" value="Peptidase_U4"/>
    <property type="match status" value="1"/>
</dbReference>
<dbReference type="GO" id="GO:0030436">
    <property type="term" value="P:asexual sporulation"/>
    <property type="evidence" value="ECO:0007669"/>
    <property type="project" value="InterPro"/>
</dbReference>
<gene>
    <name evidence="2" type="ORF">H9798_07580</name>
</gene>
<proteinExistence type="predicted"/>
<sequence length="261" mass="29994">MYHELYIDLFFLENLMMDSLLLLALDHILKCGTPRGRLFLCGAVGSFFTCVVIAIPLPRIMKLLLFHLVINSVMIFFGLGIRCVAQFVRAYVLLYAVSVIMGGIMMLFRPYMRYISLFYCVGFGAYFLLIKLWKIMAYLVGRQGDIIRVTLYTERGEMTANALWDTGNRLRDYVTDVPVNVIDPELLSRITDRVENEKGFHMIPYQSVGGERVMKVFRIRKMCVHTDVDRWISEPVIGVSEEPVSVGKEYEIILNPGIFCD</sequence>
<evidence type="ECO:0000256" key="1">
    <source>
        <dbReference type="SAM" id="Phobius"/>
    </source>
</evidence>
<evidence type="ECO:0000313" key="2">
    <source>
        <dbReference type="EMBL" id="HJA06983.1"/>
    </source>
</evidence>
<dbReference type="EMBL" id="DXAK01000042">
    <property type="protein sequence ID" value="HJA06983.1"/>
    <property type="molecule type" value="Genomic_DNA"/>
</dbReference>
<dbReference type="InterPro" id="IPR005081">
    <property type="entry name" value="SpoIIGA"/>
</dbReference>
<dbReference type="GO" id="GO:0004190">
    <property type="term" value="F:aspartic-type endopeptidase activity"/>
    <property type="evidence" value="ECO:0007669"/>
    <property type="project" value="InterPro"/>
</dbReference>
<feature type="transmembrane region" description="Helical" evidence="1">
    <location>
        <begin position="88"/>
        <end position="108"/>
    </location>
</feature>